<dbReference type="EMBL" id="CAJNNV010033393">
    <property type="protein sequence ID" value="CAE8643553.1"/>
    <property type="molecule type" value="Genomic_DNA"/>
</dbReference>
<organism evidence="4 5">
    <name type="scientific">Polarella glacialis</name>
    <name type="common">Dinoflagellate</name>
    <dbReference type="NCBI Taxonomy" id="89957"/>
    <lineage>
        <taxon>Eukaryota</taxon>
        <taxon>Sar</taxon>
        <taxon>Alveolata</taxon>
        <taxon>Dinophyceae</taxon>
        <taxon>Suessiales</taxon>
        <taxon>Suessiaceae</taxon>
        <taxon>Polarella</taxon>
    </lineage>
</organism>
<feature type="transmembrane region" description="Helical" evidence="2">
    <location>
        <begin position="55"/>
        <end position="77"/>
    </location>
</feature>
<dbReference type="Gene3D" id="3.40.30.10">
    <property type="entry name" value="Glutaredoxin"/>
    <property type="match status" value="1"/>
</dbReference>
<gene>
    <name evidence="4" type="ORF">PGLA1383_LOCUS57875</name>
</gene>
<dbReference type="OrthoDB" id="195498at2759"/>
<protein>
    <recommendedName>
        <fullName evidence="3">Redoxin domain-containing protein</fullName>
    </recommendedName>
</protein>
<reference evidence="4" key="1">
    <citation type="submission" date="2021-02" db="EMBL/GenBank/DDBJ databases">
        <authorList>
            <person name="Dougan E. K."/>
            <person name="Rhodes N."/>
            <person name="Thang M."/>
            <person name="Chan C."/>
        </authorList>
    </citation>
    <scope>NUCLEOTIDE SEQUENCE</scope>
</reference>
<dbReference type="Proteomes" id="UP000654075">
    <property type="component" value="Unassembled WGS sequence"/>
</dbReference>
<evidence type="ECO:0000256" key="1">
    <source>
        <dbReference type="ARBA" id="ARBA00010505"/>
    </source>
</evidence>
<evidence type="ECO:0000313" key="5">
    <source>
        <dbReference type="Proteomes" id="UP000654075"/>
    </source>
</evidence>
<keyword evidence="2" id="KW-1133">Transmembrane helix</keyword>
<sequence length="227" mass="22276">AVSQMLAAGATSTAFVTPRVGESARPAVRSSAVGSVAPLAVQASKETGRLGGPSVAAIGAGVALLATSILAPVAIFNNFGEVELLLFWPLAMARTASAASLAAVAAFGLAEGFVVPGSAPAVAETSLNLRASAAPQTGASSSSPSAGIAGVACLATVAAAAGLRAGRRTTGKDRKANSVVQLRAKVGDKVPNVGLDKGFPPEKVMLADFCKGKKVVLVGLPGAFTPT</sequence>
<dbReference type="Pfam" id="PF08534">
    <property type="entry name" value="Redoxin"/>
    <property type="match status" value="1"/>
</dbReference>
<evidence type="ECO:0000313" key="4">
    <source>
        <dbReference type="EMBL" id="CAE8643553.1"/>
    </source>
</evidence>
<feature type="transmembrane region" description="Helical" evidence="2">
    <location>
        <begin position="84"/>
        <end position="110"/>
    </location>
</feature>
<dbReference type="AlphaFoldDB" id="A0A813I0P5"/>
<keyword evidence="2" id="KW-0472">Membrane</keyword>
<comment type="similarity">
    <text evidence="1">Belongs to the peroxiredoxin family. Prx5 subfamily.</text>
</comment>
<evidence type="ECO:0000259" key="3">
    <source>
        <dbReference type="Pfam" id="PF08534"/>
    </source>
</evidence>
<dbReference type="GO" id="GO:0016491">
    <property type="term" value="F:oxidoreductase activity"/>
    <property type="evidence" value="ECO:0007669"/>
    <property type="project" value="InterPro"/>
</dbReference>
<proteinExistence type="inferred from homology"/>
<keyword evidence="5" id="KW-1185">Reference proteome</keyword>
<comment type="caution">
    <text evidence="4">The sequence shown here is derived from an EMBL/GenBank/DDBJ whole genome shotgun (WGS) entry which is preliminary data.</text>
</comment>
<feature type="domain" description="Redoxin" evidence="3">
    <location>
        <begin position="185"/>
        <end position="227"/>
    </location>
</feature>
<dbReference type="InterPro" id="IPR036249">
    <property type="entry name" value="Thioredoxin-like_sf"/>
</dbReference>
<evidence type="ECO:0000256" key="2">
    <source>
        <dbReference type="SAM" id="Phobius"/>
    </source>
</evidence>
<accession>A0A813I0P5</accession>
<name>A0A813I0P5_POLGL</name>
<dbReference type="SUPFAM" id="SSF52833">
    <property type="entry name" value="Thioredoxin-like"/>
    <property type="match status" value="1"/>
</dbReference>
<keyword evidence="2" id="KW-0812">Transmembrane</keyword>
<feature type="transmembrane region" description="Helical" evidence="2">
    <location>
        <begin position="146"/>
        <end position="165"/>
    </location>
</feature>
<dbReference type="InterPro" id="IPR013740">
    <property type="entry name" value="Redoxin"/>
</dbReference>
<feature type="non-terminal residue" evidence="4">
    <location>
        <position position="1"/>
    </location>
</feature>